<accession>A0ABR7A7D0</accession>
<evidence type="ECO:0000259" key="20">
    <source>
        <dbReference type="PROSITE" id="PS51383"/>
    </source>
</evidence>
<feature type="binding site" evidence="17">
    <location>
        <position position="326"/>
    </location>
    <ligand>
        <name>(6S)-NADPHX</name>
        <dbReference type="ChEBI" id="CHEBI:64076"/>
    </ligand>
</feature>
<feature type="binding site" evidence="18">
    <location>
        <begin position="62"/>
        <end position="66"/>
    </location>
    <ligand>
        <name>(6S)-NADPHX</name>
        <dbReference type="ChEBI" id="CHEBI:64076"/>
    </ligand>
</feature>
<evidence type="ECO:0000256" key="8">
    <source>
        <dbReference type="ARBA" id="ARBA00022857"/>
    </source>
</evidence>
<feature type="domain" description="YjeF C-terminal" evidence="20">
    <location>
        <begin position="237"/>
        <end position="507"/>
    </location>
</feature>
<keyword evidence="6 17" id="KW-0547">Nucleotide-binding</keyword>
<evidence type="ECO:0000256" key="17">
    <source>
        <dbReference type="HAMAP-Rule" id="MF_01965"/>
    </source>
</evidence>
<comment type="caution">
    <text evidence="22">The sequence shown here is derived from an EMBL/GenBank/DDBJ whole genome shotgun (WGS) entry which is preliminary data.</text>
</comment>
<keyword evidence="7 17" id="KW-0067">ATP-binding</keyword>
<keyword evidence="10 17" id="KW-0520">NAD</keyword>
<comment type="subunit">
    <text evidence="17">Homotetramer.</text>
</comment>
<dbReference type="InterPro" id="IPR000631">
    <property type="entry name" value="CARKD"/>
</dbReference>
<comment type="similarity">
    <text evidence="3 19">In the N-terminal section; belongs to the NnrE/AIBP family.</text>
</comment>
<dbReference type="RefSeq" id="WP_186904380.1">
    <property type="nucleotide sequence ID" value="NZ_JACOGD010000007.1"/>
</dbReference>
<evidence type="ECO:0000256" key="1">
    <source>
        <dbReference type="ARBA" id="ARBA00000013"/>
    </source>
</evidence>
<evidence type="ECO:0000256" key="13">
    <source>
        <dbReference type="ARBA" id="ARBA00023268"/>
    </source>
</evidence>
<evidence type="ECO:0000256" key="5">
    <source>
        <dbReference type="ARBA" id="ARBA00022723"/>
    </source>
</evidence>
<feature type="binding site" evidence="17">
    <location>
        <position position="447"/>
    </location>
    <ligand>
        <name>(6S)-NADPHX</name>
        <dbReference type="ChEBI" id="CHEBI:64076"/>
    </ligand>
</feature>
<evidence type="ECO:0000256" key="10">
    <source>
        <dbReference type="ARBA" id="ARBA00023027"/>
    </source>
</evidence>
<feature type="binding site" evidence="18">
    <location>
        <position position="168"/>
    </location>
    <ligand>
        <name>(6S)-NADPHX</name>
        <dbReference type="ChEBI" id="CHEBI:64076"/>
    </ligand>
</feature>
<dbReference type="PROSITE" id="PS51383">
    <property type="entry name" value="YJEF_C_3"/>
    <property type="match status" value="1"/>
</dbReference>
<keyword evidence="23" id="KW-1185">Reference proteome</keyword>
<comment type="caution">
    <text evidence="18">Lacks conserved residue(s) required for the propagation of feature annotation.</text>
</comment>
<keyword evidence="5 18" id="KW-0479">Metal-binding</keyword>
<dbReference type="EC" id="4.2.1.136" evidence="19"/>
<evidence type="ECO:0000259" key="21">
    <source>
        <dbReference type="PROSITE" id="PS51385"/>
    </source>
</evidence>
<sequence length="512" mass="52955">MKPQQSDRLFSIQQIQMLERNAKADRHQPSLMELAGKAIFSQALTLIKPGQGPVLLIAGPGNNGGDAMEAAAHLSAAGYTTDMIRIGEDAARSPEAQLALNQALHAPIQHLPADVSLVPSTDQPAYQLIVDGLFGIGLNKPITDAAAQLVAQINNYTAQTGCPVLAIDVPSGLHAETGAIVGGAAGCCIAATHTLSLIGNKPGLHTGYGKQLAGQVLLDDLQLAAVAHSGYVACLTDPAQIECHALSRKAYTHKGSFGDVAIIGAAPGMAGAGILAARAALFAGAGRIFLVQPDTELRLDMLHPEIMCRDARQFEFNKQVIVIGPGLGQEQLAADLLRAALQHPCPVVIDADALNLLATKPELAALLQTRTAAALLTPHPLEAARLLALSTEQVQQNRAMSAKELAQRFGCHIILKGAGSILCGPQDRHYRINPSGNPGLASGGTGDVLAGLCGALLAQGMEVGDAAAFACWAHGAAADELVAAGSGPIGLHASELLPVIRSLLNRLVTGRI</sequence>
<comment type="function">
    <text evidence="17">Catalyzes the dehydration of the S-form of NAD(P)HX at the expense of ADP, which is converted to AMP. Together with NAD(P)HX epimerase, which catalyzes the epimerization of the S- and R-forms, the enzyme allows the repair of both epimers of NAD(P)HX, a damaged form of NAD(P)H that is a result of enzymatic or heat-dependent hydration.</text>
</comment>
<comment type="similarity">
    <text evidence="17">Belongs to the NnrD/CARKD family.</text>
</comment>
<dbReference type="InterPro" id="IPR030677">
    <property type="entry name" value="Nnr"/>
</dbReference>
<evidence type="ECO:0000256" key="4">
    <source>
        <dbReference type="ARBA" id="ARBA00009524"/>
    </source>
</evidence>
<gene>
    <name evidence="17" type="primary">nnrD</name>
    <name evidence="18" type="synonym">nnrE</name>
    <name evidence="22" type="ORF">H8K43_13700</name>
</gene>
<feature type="domain" description="YjeF N-terminal" evidence="21">
    <location>
        <begin position="15"/>
        <end position="229"/>
    </location>
</feature>
<comment type="cofactor">
    <cofactor evidence="17">
        <name>Mg(2+)</name>
        <dbReference type="ChEBI" id="CHEBI:18420"/>
    </cofactor>
</comment>
<dbReference type="InterPro" id="IPR029056">
    <property type="entry name" value="Ribokinase-like"/>
</dbReference>
<comment type="similarity">
    <text evidence="4 19">In the C-terminal section; belongs to the NnrD/CARKD family.</text>
</comment>
<evidence type="ECO:0000256" key="18">
    <source>
        <dbReference type="HAMAP-Rule" id="MF_01966"/>
    </source>
</evidence>
<feature type="binding site" evidence="17">
    <location>
        <position position="379"/>
    </location>
    <ligand>
        <name>(6S)-NADPHX</name>
        <dbReference type="ChEBI" id="CHEBI:64076"/>
    </ligand>
</feature>
<dbReference type="PROSITE" id="PS01049">
    <property type="entry name" value="YJEF_C_1"/>
    <property type="match status" value="1"/>
</dbReference>
<evidence type="ECO:0000256" key="11">
    <source>
        <dbReference type="ARBA" id="ARBA00023235"/>
    </source>
</evidence>
<evidence type="ECO:0000256" key="2">
    <source>
        <dbReference type="ARBA" id="ARBA00000909"/>
    </source>
</evidence>
<feature type="binding site" evidence="18">
    <location>
        <position position="63"/>
    </location>
    <ligand>
        <name>K(+)</name>
        <dbReference type="ChEBI" id="CHEBI:29103"/>
    </ligand>
</feature>
<reference evidence="22 23" key="1">
    <citation type="submission" date="2020-08" db="EMBL/GenBank/DDBJ databases">
        <title>Novel species isolated from subtropical streams in China.</title>
        <authorList>
            <person name="Lu H."/>
        </authorList>
    </citation>
    <scope>NUCLEOTIDE SEQUENCE [LARGE SCALE GENOMIC DNA]</scope>
    <source>
        <strain evidence="22 23">CY22W</strain>
    </source>
</reference>
<feature type="binding site" evidence="17">
    <location>
        <position position="272"/>
    </location>
    <ligand>
        <name>(6S)-NADPHX</name>
        <dbReference type="ChEBI" id="CHEBI:64076"/>
    </ligand>
</feature>
<evidence type="ECO:0000256" key="15">
    <source>
        <dbReference type="ARBA" id="ARBA00048238"/>
    </source>
</evidence>
<comment type="function">
    <text evidence="18">Catalyzes the epimerization of the S- and R-forms of NAD(P)HX, a damaged form of NAD(P)H that is a result of enzymatic or heat-dependent hydration. This is a prerequisite for the S-specific NAD(P)H-hydrate dehydratase to allow the repair of both epimers of NAD(P)HX.</text>
</comment>
<feature type="binding site" evidence="18">
    <location>
        <begin position="135"/>
        <end position="141"/>
    </location>
    <ligand>
        <name>(6S)-NADPHX</name>
        <dbReference type="ChEBI" id="CHEBI:64076"/>
    </ligand>
</feature>
<dbReference type="PANTHER" id="PTHR12592:SF0">
    <property type="entry name" value="ATP-DEPENDENT (S)-NAD(P)H-HYDRATE DEHYDRATASE"/>
    <property type="match status" value="1"/>
</dbReference>
<feature type="binding site" evidence="18">
    <location>
        <position position="131"/>
    </location>
    <ligand>
        <name>K(+)</name>
        <dbReference type="ChEBI" id="CHEBI:29103"/>
    </ligand>
</feature>
<evidence type="ECO:0000256" key="16">
    <source>
        <dbReference type="ARBA" id="ARBA00049209"/>
    </source>
</evidence>
<name>A0ABR7A7D0_9BURK</name>
<dbReference type="HAMAP" id="MF_01965">
    <property type="entry name" value="NADHX_dehydratase"/>
    <property type="match status" value="1"/>
</dbReference>
<comment type="similarity">
    <text evidence="18">Belongs to the NnrE/AIBP family.</text>
</comment>
<dbReference type="InterPro" id="IPR036652">
    <property type="entry name" value="YjeF_N_dom_sf"/>
</dbReference>
<comment type="catalytic activity">
    <reaction evidence="16 17 19">
        <text>(6S)-NADPHX + ADP = AMP + phosphate + NADPH + H(+)</text>
        <dbReference type="Rhea" id="RHEA:32235"/>
        <dbReference type="ChEBI" id="CHEBI:15378"/>
        <dbReference type="ChEBI" id="CHEBI:43474"/>
        <dbReference type="ChEBI" id="CHEBI:57783"/>
        <dbReference type="ChEBI" id="CHEBI:64076"/>
        <dbReference type="ChEBI" id="CHEBI:456215"/>
        <dbReference type="ChEBI" id="CHEBI:456216"/>
        <dbReference type="EC" id="4.2.1.136"/>
    </reaction>
</comment>
<dbReference type="EC" id="5.1.99.6" evidence="19"/>
<dbReference type="Gene3D" id="3.40.50.10260">
    <property type="entry name" value="YjeF N-terminal domain"/>
    <property type="match status" value="1"/>
</dbReference>
<evidence type="ECO:0000256" key="3">
    <source>
        <dbReference type="ARBA" id="ARBA00006001"/>
    </source>
</evidence>
<dbReference type="SUPFAM" id="SSF53613">
    <property type="entry name" value="Ribokinase-like"/>
    <property type="match status" value="1"/>
</dbReference>
<feature type="binding site" evidence="18">
    <location>
        <position position="171"/>
    </location>
    <ligand>
        <name>K(+)</name>
        <dbReference type="ChEBI" id="CHEBI:29103"/>
    </ligand>
</feature>
<evidence type="ECO:0000313" key="23">
    <source>
        <dbReference type="Proteomes" id="UP000654304"/>
    </source>
</evidence>
<dbReference type="PROSITE" id="PS51385">
    <property type="entry name" value="YJEF_N"/>
    <property type="match status" value="1"/>
</dbReference>
<keyword evidence="12 17" id="KW-0456">Lyase</keyword>
<dbReference type="Gene3D" id="3.40.1190.20">
    <property type="match status" value="1"/>
</dbReference>
<comment type="catalytic activity">
    <reaction evidence="1 18 19">
        <text>(6R)-NADHX = (6S)-NADHX</text>
        <dbReference type="Rhea" id="RHEA:32215"/>
        <dbReference type="ChEBI" id="CHEBI:64074"/>
        <dbReference type="ChEBI" id="CHEBI:64075"/>
        <dbReference type="EC" id="5.1.99.6"/>
    </reaction>
</comment>
<dbReference type="NCBIfam" id="TIGR00196">
    <property type="entry name" value="yjeF_cterm"/>
    <property type="match status" value="1"/>
</dbReference>
<dbReference type="Pfam" id="PF01256">
    <property type="entry name" value="Carb_kinase"/>
    <property type="match status" value="1"/>
</dbReference>
<dbReference type="PIRSF" id="PIRSF017184">
    <property type="entry name" value="Nnr"/>
    <property type="match status" value="1"/>
</dbReference>
<feature type="binding site" evidence="17">
    <location>
        <begin position="416"/>
        <end position="420"/>
    </location>
    <ligand>
        <name>AMP</name>
        <dbReference type="ChEBI" id="CHEBI:456215"/>
    </ligand>
</feature>
<keyword evidence="9 18" id="KW-0630">Potassium</keyword>
<evidence type="ECO:0000256" key="6">
    <source>
        <dbReference type="ARBA" id="ARBA00022741"/>
    </source>
</evidence>
<dbReference type="HAMAP" id="MF_01966">
    <property type="entry name" value="NADHX_epimerase"/>
    <property type="match status" value="1"/>
</dbReference>
<comment type="function">
    <text evidence="14 19">Bifunctional enzyme that catalyzes the epimerization of the S- and R-forms of NAD(P)HX and the dehydration of the S-form of NAD(P)HX at the expense of ADP, which is converted to AMP. This allows the repair of both epimers of NAD(P)HX, a damaged form of NAD(P)H that is a result of enzymatic or heat-dependent hydration.</text>
</comment>
<dbReference type="InterPro" id="IPR017953">
    <property type="entry name" value="Carbohydrate_kinase_pred_CS"/>
</dbReference>
<dbReference type="Proteomes" id="UP000654304">
    <property type="component" value="Unassembled WGS sequence"/>
</dbReference>
<dbReference type="CDD" id="cd01171">
    <property type="entry name" value="YXKO-related"/>
    <property type="match status" value="1"/>
</dbReference>
<keyword evidence="8 17" id="KW-0521">NADP</keyword>
<evidence type="ECO:0000256" key="14">
    <source>
        <dbReference type="ARBA" id="ARBA00025153"/>
    </source>
</evidence>
<evidence type="ECO:0000256" key="12">
    <source>
        <dbReference type="ARBA" id="ARBA00023239"/>
    </source>
</evidence>
<keyword evidence="13" id="KW-0511">Multifunctional enzyme</keyword>
<keyword evidence="11 18" id="KW-0413">Isomerase</keyword>
<dbReference type="NCBIfam" id="TIGR00197">
    <property type="entry name" value="yjeF_nterm"/>
    <property type="match status" value="1"/>
</dbReference>
<evidence type="ECO:0000256" key="7">
    <source>
        <dbReference type="ARBA" id="ARBA00022840"/>
    </source>
</evidence>
<dbReference type="Pfam" id="PF03853">
    <property type="entry name" value="YjeF_N"/>
    <property type="match status" value="1"/>
</dbReference>
<organism evidence="22 23">
    <name type="scientific">Undibacterium curvum</name>
    <dbReference type="NCBI Taxonomy" id="2762294"/>
    <lineage>
        <taxon>Bacteria</taxon>
        <taxon>Pseudomonadati</taxon>
        <taxon>Pseudomonadota</taxon>
        <taxon>Betaproteobacteria</taxon>
        <taxon>Burkholderiales</taxon>
        <taxon>Oxalobacteraceae</taxon>
        <taxon>Undibacterium</taxon>
    </lineage>
</organism>
<proteinExistence type="inferred from homology"/>
<evidence type="ECO:0000313" key="22">
    <source>
        <dbReference type="EMBL" id="MBC3932739.1"/>
    </source>
</evidence>
<dbReference type="InterPro" id="IPR004443">
    <property type="entry name" value="YjeF_N_dom"/>
</dbReference>
<dbReference type="EMBL" id="JACOGD010000007">
    <property type="protein sequence ID" value="MBC3932739.1"/>
    <property type="molecule type" value="Genomic_DNA"/>
</dbReference>
<feature type="binding site" evidence="17">
    <location>
        <position position="446"/>
    </location>
    <ligand>
        <name>AMP</name>
        <dbReference type="ChEBI" id="CHEBI:456215"/>
    </ligand>
</feature>
<comment type="catalytic activity">
    <reaction evidence="15 17 19">
        <text>(6S)-NADHX + ADP = AMP + phosphate + NADH + H(+)</text>
        <dbReference type="Rhea" id="RHEA:32223"/>
        <dbReference type="ChEBI" id="CHEBI:15378"/>
        <dbReference type="ChEBI" id="CHEBI:43474"/>
        <dbReference type="ChEBI" id="CHEBI:57945"/>
        <dbReference type="ChEBI" id="CHEBI:64074"/>
        <dbReference type="ChEBI" id="CHEBI:456215"/>
        <dbReference type="ChEBI" id="CHEBI:456216"/>
        <dbReference type="EC" id="4.2.1.136"/>
    </reaction>
</comment>
<comment type="cofactor">
    <cofactor evidence="18 19">
        <name>K(+)</name>
        <dbReference type="ChEBI" id="CHEBI:29103"/>
    </cofactor>
    <text evidence="18 19">Binds 1 potassium ion per subunit.</text>
</comment>
<dbReference type="SUPFAM" id="SSF64153">
    <property type="entry name" value="YjeF N-terminal domain-like"/>
    <property type="match status" value="1"/>
</dbReference>
<protein>
    <recommendedName>
        <fullName evidence="19">Bifunctional NAD(P)H-hydrate repair enzyme</fullName>
    </recommendedName>
    <alternativeName>
        <fullName evidence="19">Nicotinamide nucleotide repair protein</fullName>
    </alternativeName>
    <domain>
        <recommendedName>
            <fullName evidence="19">ADP-dependent (S)-NAD(P)H-hydrate dehydratase</fullName>
            <ecNumber evidence="19">4.2.1.136</ecNumber>
        </recommendedName>
        <alternativeName>
            <fullName evidence="19">ADP-dependent NAD(P)HX dehydratase</fullName>
        </alternativeName>
    </domain>
    <domain>
        <recommendedName>
            <fullName evidence="19">NAD(P)H-hydrate epimerase</fullName>
            <ecNumber evidence="19">5.1.99.6</ecNumber>
        </recommendedName>
    </domain>
</protein>
<dbReference type="PANTHER" id="PTHR12592">
    <property type="entry name" value="ATP-DEPENDENT (S)-NAD(P)H-HYDRATE DEHYDRATASE FAMILY MEMBER"/>
    <property type="match status" value="1"/>
</dbReference>
<evidence type="ECO:0000256" key="9">
    <source>
        <dbReference type="ARBA" id="ARBA00022958"/>
    </source>
</evidence>
<comment type="catalytic activity">
    <reaction evidence="2 18 19">
        <text>(6R)-NADPHX = (6S)-NADPHX</text>
        <dbReference type="Rhea" id="RHEA:32227"/>
        <dbReference type="ChEBI" id="CHEBI:64076"/>
        <dbReference type="ChEBI" id="CHEBI:64077"/>
        <dbReference type="EC" id="5.1.99.6"/>
    </reaction>
</comment>
<evidence type="ECO:0000256" key="19">
    <source>
        <dbReference type="PIRNR" id="PIRNR017184"/>
    </source>
</evidence>